<evidence type="ECO:0000313" key="2">
    <source>
        <dbReference type="EMBL" id="KAJ6219276.1"/>
    </source>
</evidence>
<reference evidence="2" key="1">
    <citation type="submission" date="2022-12" db="EMBL/GenBank/DDBJ databases">
        <title>Genome assemblies of Blomia tropicalis.</title>
        <authorList>
            <person name="Cui Y."/>
        </authorList>
    </citation>
    <scope>NUCLEOTIDE SEQUENCE</scope>
    <source>
        <tissue evidence="2">Adult mites</tissue>
    </source>
</reference>
<feature type="compositionally biased region" description="Low complexity" evidence="1">
    <location>
        <begin position="30"/>
        <end position="39"/>
    </location>
</feature>
<organism evidence="2 3">
    <name type="scientific">Blomia tropicalis</name>
    <name type="common">Mite</name>
    <dbReference type="NCBI Taxonomy" id="40697"/>
    <lineage>
        <taxon>Eukaryota</taxon>
        <taxon>Metazoa</taxon>
        <taxon>Ecdysozoa</taxon>
        <taxon>Arthropoda</taxon>
        <taxon>Chelicerata</taxon>
        <taxon>Arachnida</taxon>
        <taxon>Acari</taxon>
        <taxon>Acariformes</taxon>
        <taxon>Sarcoptiformes</taxon>
        <taxon>Astigmata</taxon>
        <taxon>Glycyphagoidea</taxon>
        <taxon>Echimyopodidae</taxon>
        <taxon>Blomia</taxon>
    </lineage>
</organism>
<name>A0A9Q0RM21_BLOTA</name>
<feature type="non-terminal residue" evidence="2">
    <location>
        <position position="74"/>
    </location>
</feature>
<comment type="caution">
    <text evidence="2">The sequence shown here is derived from an EMBL/GenBank/DDBJ whole genome shotgun (WGS) entry which is preliminary data.</text>
</comment>
<protein>
    <submittedName>
        <fullName evidence="2">Uncharacterized protein</fullName>
    </submittedName>
</protein>
<dbReference type="Proteomes" id="UP001142055">
    <property type="component" value="Chromosome 2"/>
</dbReference>
<proteinExistence type="predicted"/>
<sequence>SSSYHIALIGASNQTNLPALLSPDRSDLASTGTSSSSISYDTNHPEPQGPFRPMFEIEINEEDDRDLPKRLLQA</sequence>
<dbReference type="EMBL" id="JAPWDV010000002">
    <property type="protein sequence ID" value="KAJ6219276.1"/>
    <property type="molecule type" value="Genomic_DNA"/>
</dbReference>
<feature type="region of interest" description="Disordered" evidence="1">
    <location>
        <begin position="15"/>
        <end position="52"/>
    </location>
</feature>
<dbReference type="AlphaFoldDB" id="A0A9Q0RM21"/>
<feature type="non-terminal residue" evidence="2">
    <location>
        <position position="1"/>
    </location>
</feature>
<evidence type="ECO:0000313" key="3">
    <source>
        <dbReference type="Proteomes" id="UP001142055"/>
    </source>
</evidence>
<accession>A0A9Q0RM21</accession>
<evidence type="ECO:0000256" key="1">
    <source>
        <dbReference type="SAM" id="MobiDB-lite"/>
    </source>
</evidence>
<gene>
    <name evidence="2" type="ORF">RDWZM_005088</name>
</gene>
<keyword evidence="3" id="KW-1185">Reference proteome</keyword>